<gene>
    <name evidence="9" type="primary">argB</name>
    <name evidence="11" type="ORF">SAMN06265219_10566</name>
</gene>
<dbReference type="GO" id="GO:0042450">
    <property type="term" value="P:L-arginine biosynthetic process via ornithine"/>
    <property type="evidence" value="ECO:0007669"/>
    <property type="project" value="UniProtKB-UniRule"/>
</dbReference>
<comment type="function">
    <text evidence="9">Catalyzes the ATP-dependent phosphorylation of N-acetyl-L-glutamate.</text>
</comment>
<keyword evidence="2 9" id="KW-0055">Arginine biosynthesis</keyword>
<evidence type="ECO:0000256" key="4">
    <source>
        <dbReference type="ARBA" id="ARBA00022679"/>
    </source>
</evidence>
<comment type="pathway">
    <text evidence="1 9">Amino-acid biosynthesis; L-arginine biosynthesis; N(2)-acetyl-L-ornithine from L-glutamate: step 2/4.</text>
</comment>
<dbReference type="RefSeq" id="WP_142453896.1">
    <property type="nucleotide sequence ID" value="NZ_FXTP01000005.1"/>
</dbReference>
<comment type="catalytic activity">
    <reaction evidence="8 9">
        <text>N-acetyl-L-glutamate + ATP = N-acetyl-L-glutamyl 5-phosphate + ADP</text>
        <dbReference type="Rhea" id="RHEA:14629"/>
        <dbReference type="ChEBI" id="CHEBI:30616"/>
        <dbReference type="ChEBI" id="CHEBI:44337"/>
        <dbReference type="ChEBI" id="CHEBI:57936"/>
        <dbReference type="ChEBI" id="CHEBI:456216"/>
        <dbReference type="EC" id="2.7.2.8"/>
    </reaction>
</comment>
<evidence type="ECO:0000313" key="11">
    <source>
        <dbReference type="EMBL" id="SMO57442.1"/>
    </source>
</evidence>
<dbReference type="CDD" id="cd04238">
    <property type="entry name" value="AAK_NAGK-like"/>
    <property type="match status" value="1"/>
</dbReference>
<evidence type="ECO:0000256" key="8">
    <source>
        <dbReference type="ARBA" id="ARBA00048141"/>
    </source>
</evidence>
<dbReference type="EMBL" id="FXTP01000005">
    <property type="protein sequence ID" value="SMO57442.1"/>
    <property type="molecule type" value="Genomic_DNA"/>
</dbReference>
<evidence type="ECO:0000256" key="1">
    <source>
        <dbReference type="ARBA" id="ARBA00004828"/>
    </source>
</evidence>
<evidence type="ECO:0000256" key="6">
    <source>
        <dbReference type="ARBA" id="ARBA00022777"/>
    </source>
</evidence>
<keyword evidence="3 9" id="KW-0028">Amino-acid biosynthesis</keyword>
<organism evidence="11 12">
    <name type="scientific">Gracilimonas mengyeensis</name>
    <dbReference type="NCBI Taxonomy" id="1302730"/>
    <lineage>
        <taxon>Bacteria</taxon>
        <taxon>Pseudomonadati</taxon>
        <taxon>Balneolota</taxon>
        <taxon>Balneolia</taxon>
        <taxon>Balneolales</taxon>
        <taxon>Balneolaceae</taxon>
        <taxon>Gracilimonas</taxon>
    </lineage>
</organism>
<dbReference type="EC" id="2.7.2.8" evidence="9"/>
<keyword evidence="5 9" id="KW-0547">Nucleotide-binding</keyword>
<dbReference type="InterPro" id="IPR004662">
    <property type="entry name" value="AcgluKinase_fam"/>
</dbReference>
<feature type="binding site" evidence="9">
    <location>
        <position position="62"/>
    </location>
    <ligand>
        <name>substrate</name>
    </ligand>
</feature>
<comment type="similarity">
    <text evidence="9">Belongs to the acetylglutamate kinase family. ArgB subfamily.</text>
</comment>
<dbReference type="InterPro" id="IPR036393">
    <property type="entry name" value="AceGlu_kinase-like_sf"/>
</dbReference>
<keyword evidence="9" id="KW-0963">Cytoplasm</keyword>
<dbReference type="GO" id="GO:0005524">
    <property type="term" value="F:ATP binding"/>
    <property type="evidence" value="ECO:0007669"/>
    <property type="project" value="UniProtKB-UniRule"/>
</dbReference>
<sequence>MKSIKVIKVGGKVINNEDRLDAFLKALRQLEGPKVLVHGGGSVASTMGERLGIKPNMKDGRRITDDDTQEVITMVYGGLVNKNIVAKLQALGSDAVGLSGADVNLISAKKRNPEPVDYGWVGDIEQVRTDWLLEFLRNDVIPVLAPLTHDGKGNILNTNADSIASFTASALAEFSSVELMLCFEQAGVMKDEIMLPGLNPDLYEELKSEKVITDGMIPKIDLGFAALKQGVKHVTIRSFDALQEEKAGTELRLT</sequence>
<dbReference type="Proteomes" id="UP000317557">
    <property type="component" value="Unassembled WGS sequence"/>
</dbReference>
<dbReference type="GO" id="GO:0005737">
    <property type="term" value="C:cytoplasm"/>
    <property type="evidence" value="ECO:0007669"/>
    <property type="project" value="UniProtKB-SubCell"/>
</dbReference>
<keyword evidence="6 9" id="KW-0418">Kinase</keyword>
<dbReference type="OrthoDB" id="9803155at2"/>
<dbReference type="UniPathway" id="UPA00068">
    <property type="reaction ID" value="UER00107"/>
</dbReference>
<evidence type="ECO:0000313" key="12">
    <source>
        <dbReference type="Proteomes" id="UP000317557"/>
    </source>
</evidence>
<evidence type="ECO:0000256" key="3">
    <source>
        <dbReference type="ARBA" id="ARBA00022605"/>
    </source>
</evidence>
<feature type="domain" description="Aspartate/glutamate/uridylate kinase" evidence="10">
    <location>
        <begin position="4"/>
        <end position="238"/>
    </location>
</feature>
<evidence type="ECO:0000256" key="2">
    <source>
        <dbReference type="ARBA" id="ARBA00022571"/>
    </source>
</evidence>
<dbReference type="Gene3D" id="3.40.1160.10">
    <property type="entry name" value="Acetylglutamate kinase-like"/>
    <property type="match status" value="1"/>
</dbReference>
<comment type="subcellular location">
    <subcellularLocation>
        <location evidence="9">Cytoplasm</location>
    </subcellularLocation>
</comment>
<dbReference type="InterPro" id="IPR037528">
    <property type="entry name" value="ArgB"/>
</dbReference>
<dbReference type="NCBIfam" id="TIGR00761">
    <property type="entry name" value="argB"/>
    <property type="match status" value="1"/>
</dbReference>
<evidence type="ECO:0000259" key="10">
    <source>
        <dbReference type="Pfam" id="PF00696"/>
    </source>
</evidence>
<feature type="binding site" evidence="9">
    <location>
        <begin position="40"/>
        <end position="41"/>
    </location>
    <ligand>
        <name>substrate</name>
    </ligand>
</feature>
<feature type="site" description="Transition state stabilizer" evidence="9">
    <location>
        <position position="8"/>
    </location>
</feature>
<dbReference type="GO" id="GO:0003991">
    <property type="term" value="F:acetylglutamate kinase activity"/>
    <property type="evidence" value="ECO:0007669"/>
    <property type="project" value="UniProtKB-UniRule"/>
</dbReference>
<evidence type="ECO:0000256" key="9">
    <source>
        <dbReference type="HAMAP-Rule" id="MF_00082"/>
    </source>
</evidence>
<evidence type="ECO:0000256" key="7">
    <source>
        <dbReference type="ARBA" id="ARBA00022840"/>
    </source>
</evidence>
<keyword evidence="4 9" id="KW-0808">Transferase</keyword>
<dbReference type="HAMAP" id="MF_00082">
    <property type="entry name" value="ArgB"/>
    <property type="match status" value="1"/>
</dbReference>
<proteinExistence type="inferred from homology"/>
<dbReference type="SUPFAM" id="SSF53633">
    <property type="entry name" value="Carbamate kinase-like"/>
    <property type="match status" value="1"/>
</dbReference>
<keyword evidence="12" id="KW-1185">Reference proteome</keyword>
<accession>A0A521CDF5</accession>
<name>A0A521CDF5_9BACT</name>
<dbReference type="PIRSF" id="PIRSF000728">
    <property type="entry name" value="NAGK"/>
    <property type="match status" value="1"/>
</dbReference>
<evidence type="ECO:0000256" key="5">
    <source>
        <dbReference type="ARBA" id="ARBA00022741"/>
    </source>
</evidence>
<feature type="binding site" evidence="9">
    <location>
        <position position="157"/>
    </location>
    <ligand>
        <name>substrate</name>
    </ligand>
</feature>
<dbReference type="PANTHER" id="PTHR23342:SF0">
    <property type="entry name" value="N-ACETYLGLUTAMATE SYNTHASE, MITOCHONDRIAL"/>
    <property type="match status" value="1"/>
</dbReference>
<dbReference type="Pfam" id="PF00696">
    <property type="entry name" value="AA_kinase"/>
    <property type="match status" value="1"/>
</dbReference>
<protein>
    <recommendedName>
        <fullName evidence="9">Acetylglutamate kinase</fullName>
        <ecNumber evidence="9">2.7.2.8</ecNumber>
    </recommendedName>
    <alternativeName>
        <fullName evidence="9">N-acetyl-L-glutamate 5-phosphotransferase</fullName>
    </alternativeName>
    <alternativeName>
        <fullName evidence="9">NAG kinase</fullName>
        <shortName evidence="9">NAGK</shortName>
    </alternativeName>
</protein>
<reference evidence="11 12" key="1">
    <citation type="submission" date="2017-05" db="EMBL/GenBank/DDBJ databases">
        <authorList>
            <person name="Varghese N."/>
            <person name="Submissions S."/>
        </authorList>
    </citation>
    <scope>NUCLEOTIDE SEQUENCE [LARGE SCALE GENOMIC DNA]</scope>
    <source>
        <strain evidence="11 12">DSM 21985</strain>
    </source>
</reference>
<keyword evidence="7 9" id="KW-0067">ATP-binding</keyword>
<dbReference type="PANTHER" id="PTHR23342">
    <property type="entry name" value="N-ACETYLGLUTAMATE SYNTHASE"/>
    <property type="match status" value="1"/>
</dbReference>
<feature type="site" description="Transition state stabilizer" evidence="9">
    <location>
        <position position="219"/>
    </location>
</feature>
<dbReference type="AlphaFoldDB" id="A0A521CDF5"/>
<dbReference type="InterPro" id="IPR001048">
    <property type="entry name" value="Asp/Glu/Uridylate_kinase"/>
</dbReference>